<sequence>MLCNGRVSAGQARGVQKKATSSPLQQCLELLSGVEQKWPRWAGVGCRLTDEASLSFAPSPEAAARTLHLVARMAVRTPAAQRAALALDRRVLGLVEALRVVPPRSLASGEPTGLPTVPVQIGVREAHCAHIVWSLAVLGGSDQFAAEVEAVLQGCDWMARSGAVQRFTAEQLCSSVWALAVLQQTDSPSFQMIWAELWSRQWVPSRSARRMFLQIHQAALSVRLEGASQLPAASEWPPVLGQAQRVWAQEASSRRIRQGSYLQREIARALLGLGAQFTQEAVAGEYSVDFALTDPQGRLVVLEADGPSHFARAGSEQQITHQFIDSPRQAGGRPV</sequence>
<reference evidence="1 2" key="1">
    <citation type="journal article" date="2024" name="Nat. Commun.">
        <title>Phylogenomics reveals the evolutionary origins of lichenization in chlorophyte algae.</title>
        <authorList>
            <person name="Puginier C."/>
            <person name="Libourel C."/>
            <person name="Otte J."/>
            <person name="Skaloud P."/>
            <person name="Haon M."/>
            <person name="Grisel S."/>
            <person name="Petersen M."/>
            <person name="Berrin J.G."/>
            <person name="Delaux P.M."/>
            <person name="Dal Grande F."/>
            <person name="Keller J."/>
        </authorList>
    </citation>
    <scope>NUCLEOTIDE SEQUENCE [LARGE SCALE GENOMIC DNA]</scope>
    <source>
        <strain evidence="1 2">SAG 2043</strain>
    </source>
</reference>
<dbReference type="EMBL" id="JALJOR010000004">
    <property type="protein sequence ID" value="KAK9818164.1"/>
    <property type="molecule type" value="Genomic_DNA"/>
</dbReference>
<keyword evidence="2" id="KW-1185">Reference proteome</keyword>
<evidence type="ECO:0000313" key="1">
    <source>
        <dbReference type="EMBL" id="KAK9818164.1"/>
    </source>
</evidence>
<evidence type="ECO:0008006" key="3">
    <source>
        <dbReference type="Google" id="ProtNLM"/>
    </source>
</evidence>
<accession>A0AAW1QBV8</accession>
<organism evidence="1 2">
    <name type="scientific">[Myrmecia] bisecta</name>
    <dbReference type="NCBI Taxonomy" id="41462"/>
    <lineage>
        <taxon>Eukaryota</taxon>
        <taxon>Viridiplantae</taxon>
        <taxon>Chlorophyta</taxon>
        <taxon>core chlorophytes</taxon>
        <taxon>Trebouxiophyceae</taxon>
        <taxon>Trebouxiales</taxon>
        <taxon>Trebouxiaceae</taxon>
        <taxon>Myrmecia</taxon>
    </lineage>
</organism>
<gene>
    <name evidence="1" type="ORF">WJX72_008077</name>
</gene>
<dbReference type="AlphaFoldDB" id="A0AAW1QBV8"/>
<evidence type="ECO:0000313" key="2">
    <source>
        <dbReference type="Proteomes" id="UP001489004"/>
    </source>
</evidence>
<proteinExistence type="predicted"/>
<protein>
    <recommendedName>
        <fullName evidence="3">DUF559 domain-containing protein</fullName>
    </recommendedName>
</protein>
<name>A0AAW1QBV8_9CHLO</name>
<comment type="caution">
    <text evidence="1">The sequence shown here is derived from an EMBL/GenBank/DDBJ whole genome shotgun (WGS) entry which is preliminary data.</text>
</comment>
<dbReference type="Proteomes" id="UP001489004">
    <property type="component" value="Unassembled WGS sequence"/>
</dbReference>